<keyword evidence="3" id="KW-0973">c-di-GMP</keyword>
<protein>
    <recommendedName>
        <fullName evidence="2">cyclic-guanylate-specific phosphodiesterase</fullName>
        <ecNumber evidence="2">3.1.4.52</ecNumber>
    </recommendedName>
</protein>
<reference evidence="8 9" key="1">
    <citation type="submission" date="2017-04" db="EMBL/GenBank/DDBJ databases">
        <title>Draft genome sequence of Zooshikella ganghwensis VG4 isolated from Red Sea sediments.</title>
        <authorList>
            <person name="Rehman Z."/>
            <person name="Alam I."/>
            <person name="Kamau A."/>
            <person name="Bajic V."/>
            <person name="Leiknes T."/>
        </authorList>
    </citation>
    <scope>NUCLEOTIDE SEQUENCE [LARGE SCALE GENOMIC DNA]</scope>
    <source>
        <strain evidence="8 9">VG4</strain>
    </source>
</reference>
<evidence type="ECO:0000313" key="9">
    <source>
        <dbReference type="Proteomes" id="UP000257039"/>
    </source>
</evidence>
<dbReference type="Pfam" id="PF00563">
    <property type="entry name" value="EAL"/>
    <property type="match status" value="1"/>
</dbReference>
<dbReference type="InterPro" id="IPR043128">
    <property type="entry name" value="Rev_trsase/Diguanyl_cyclase"/>
</dbReference>
<gene>
    <name evidence="8" type="ORF">B9G39_08010</name>
</gene>
<dbReference type="GO" id="GO:0071732">
    <property type="term" value="P:cellular response to nitric oxide"/>
    <property type="evidence" value="ECO:0007669"/>
    <property type="project" value="UniProtKB-ARBA"/>
</dbReference>
<evidence type="ECO:0000259" key="6">
    <source>
        <dbReference type="PROSITE" id="PS50883"/>
    </source>
</evidence>
<dbReference type="InterPro" id="IPR035965">
    <property type="entry name" value="PAS-like_dom_sf"/>
</dbReference>
<dbReference type="RefSeq" id="WP_094786723.1">
    <property type="nucleotide sequence ID" value="NZ_NDXW01000001.1"/>
</dbReference>
<proteinExistence type="predicted"/>
<feature type="domain" description="PAS" evidence="5">
    <location>
        <begin position="25"/>
        <end position="65"/>
    </location>
</feature>
<name>A0A4P9VJE4_9GAMM</name>
<dbReference type="PANTHER" id="PTHR44757:SF2">
    <property type="entry name" value="BIOFILM ARCHITECTURE MAINTENANCE PROTEIN MBAA"/>
    <property type="match status" value="1"/>
</dbReference>
<dbReference type="CDD" id="cd00130">
    <property type="entry name" value="PAS"/>
    <property type="match status" value="1"/>
</dbReference>
<dbReference type="PROSITE" id="PS50887">
    <property type="entry name" value="GGDEF"/>
    <property type="match status" value="1"/>
</dbReference>
<evidence type="ECO:0000256" key="3">
    <source>
        <dbReference type="ARBA" id="ARBA00022636"/>
    </source>
</evidence>
<dbReference type="InterPro" id="IPR052155">
    <property type="entry name" value="Biofilm_reg_signaling"/>
</dbReference>
<dbReference type="CDD" id="cd01949">
    <property type="entry name" value="GGDEF"/>
    <property type="match status" value="1"/>
</dbReference>
<dbReference type="PROSITE" id="PS50112">
    <property type="entry name" value="PAS"/>
    <property type="match status" value="1"/>
</dbReference>
<dbReference type="SMART" id="SM00052">
    <property type="entry name" value="EAL"/>
    <property type="match status" value="1"/>
</dbReference>
<dbReference type="AlphaFoldDB" id="A0A4P9VJE4"/>
<dbReference type="FunFam" id="3.20.20.450:FF:000001">
    <property type="entry name" value="Cyclic di-GMP phosphodiesterase yahA"/>
    <property type="match status" value="1"/>
</dbReference>
<comment type="catalytic activity">
    <reaction evidence="4">
        <text>3',3'-c-di-GMP + H2O = 5'-phosphoguanylyl(3'-&gt;5')guanosine + H(+)</text>
        <dbReference type="Rhea" id="RHEA:24902"/>
        <dbReference type="ChEBI" id="CHEBI:15377"/>
        <dbReference type="ChEBI" id="CHEBI:15378"/>
        <dbReference type="ChEBI" id="CHEBI:58754"/>
        <dbReference type="ChEBI" id="CHEBI:58805"/>
        <dbReference type="EC" id="3.1.4.52"/>
    </reaction>
    <physiologicalReaction direction="left-to-right" evidence="4">
        <dbReference type="Rhea" id="RHEA:24903"/>
    </physiologicalReaction>
</comment>
<dbReference type="InterPro" id="IPR000014">
    <property type="entry name" value="PAS"/>
</dbReference>
<evidence type="ECO:0000259" key="5">
    <source>
        <dbReference type="PROSITE" id="PS50112"/>
    </source>
</evidence>
<dbReference type="InterPro" id="IPR001633">
    <property type="entry name" value="EAL_dom"/>
</dbReference>
<organism evidence="8 9">
    <name type="scientific">Zooshikella ganghwensis</name>
    <dbReference type="NCBI Taxonomy" id="202772"/>
    <lineage>
        <taxon>Bacteria</taxon>
        <taxon>Pseudomonadati</taxon>
        <taxon>Pseudomonadota</taxon>
        <taxon>Gammaproteobacteria</taxon>
        <taxon>Oceanospirillales</taxon>
        <taxon>Zooshikellaceae</taxon>
        <taxon>Zooshikella</taxon>
    </lineage>
</organism>
<keyword evidence="9" id="KW-1185">Reference proteome</keyword>
<comment type="cofactor">
    <cofactor evidence="1">
        <name>Mg(2+)</name>
        <dbReference type="ChEBI" id="CHEBI:18420"/>
    </cofactor>
</comment>
<dbReference type="SUPFAM" id="SSF141868">
    <property type="entry name" value="EAL domain-like"/>
    <property type="match status" value="1"/>
</dbReference>
<dbReference type="SUPFAM" id="SSF55785">
    <property type="entry name" value="PYP-like sensor domain (PAS domain)"/>
    <property type="match status" value="1"/>
</dbReference>
<feature type="domain" description="EAL" evidence="6">
    <location>
        <begin position="316"/>
        <end position="572"/>
    </location>
</feature>
<comment type="caution">
    <text evidence="8">The sequence shown here is derived from an EMBL/GenBank/DDBJ whole genome shotgun (WGS) entry which is preliminary data.</text>
</comment>
<evidence type="ECO:0000256" key="4">
    <source>
        <dbReference type="ARBA" id="ARBA00051114"/>
    </source>
</evidence>
<evidence type="ECO:0000313" key="8">
    <source>
        <dbReference type="EMBL" id="RDH43385.1"/>
    </source>
</evidence>
<dbReference type="SUPFAM" id="SSF55073">
    <property type="entry name" value="Nucleotide cyclase"/>
    <property type="match status" value="1"/>
</dbReference>
<dbReference type="Gene3D" id="3.20.20.450">
    <property type="entry name" value="EAL domain"/>
    <property type="match status" value="1"/>
</dbReference>
<dbReference type="InterPro" id="IPR035919">
    <property type="entry name" value="EAL_sf"/>
</dbReference>
<dbReference type="EMBL" id="NDXW01000001">
    <property type="protein sequence ID" value="RDH43385.1"/>
    <property type="molecule type" value="Genomic_DNA"/>
</dbReference>
<dbReference type="CDD" id="cd01948">
    <property type="entry name" value="EAL"/>
    <property type="match status" value="1"/>
</dbReference>
<feature type="domain" description="GGDEF" evidence="7">
    <location>
        <begin position="174"/>
        <end position="307"/>
    </location>
</feature>
<dbReference type="EC" id="3.1.4.52" evidence="2"/>
<accession>A0A4P9VJE4</accession>
<evidence type="ECO:0000259" key="7">
    <source>
        <dbReference type="PROSITE" id="PS50887"/>
    </source>
</evidence>
<dbReference type="Proteomes" id="UP000257039">
    <property type="component" value="Unassembled WGS sequence"/>
</dbReference>
<dbReference type="GO" id="GO:0071111">
    <property type="term" value="F:cyclic-guanylate-specific phosphodiesterase activity"/>
    <property type="evidence" value="ECO:0007669"/>
    <property type="project" value="UniProtKB-EC"/>
</dbReference>
<dbReference type="PANTHER" id="PTHR44757">
    <property type="entry name" value="DIGUANYLATE CYCLASE DGCP"/>
    <property type="match status" value="1"/>
</dbReference>
<dbReference type="InterPro" id="IPR029787">
    <property type="entry name" value="Nucleotide_cyclase"/>
</dbReference>
<dbReference type="NCBIfam" id="TIGR00254">
    <property type="entry name" value="GGDEF"/>
    <property type="match status" value="1"/>
</dbReference>
<dbReference type="Pfam" id="PF00990">
    <property type="entry name" value="GGDEF"/>
    <property type="match status" value="1"/>
</dbReference>
<dbReference type="NCBIfam" id="TIGR00229">
    <property type="entry name" value="sensory_box"/>
    <property type="match status" value="1"/>
</dbReference>
<evidence type="ECO:0000256" key="2">
    <source>
        <dbReference type="ARBA" id="ARBA00012282"/>
    </source>
</evidence>
<dbReference type="Gene3D" id="3.30.70.270">
    <property type="match status" value="1"/>
</dbReference>
<dbReference type="FunFam" id="3.30.70.270:FF:000001">
    <property type="entry name" value="Diguanylate cyclase domain protein"/>
    <property type="match status" value="1"/>
</dbReference>
<sequence length="595" mass="67161">MTESLYSTADAAATSLAHTSDLNYVTPFLPYLLTATDDGIVVINIKGEIFFVNYRAKTLLGWRADCQLIQSYWSKLPQTQEAFSTFVLHYAHQSPAQYELTVDDSEGRERVISLQFAQQEMFFLVMVKDLTEQKQSAELLYDLSQFDCLTRLANRSTFQECLHKAVVRGQHWQRKLALLLIDLDRFKNINDTLGHSIGDELLQQVAVRLQQCVRRGDTVARLGGDEFAVILENIYDQNDAALVADKIISGLGQPFELQGRQLFVSASIGITVMDSLHADTETMIKQADIAMYRVKDQGKNHYQFYDSNMSALAEYRIHLETSLYRALHEHQLLLHYQPQVDVQTGDIIGLEALIRWQHPQEGIIGPNTFIPLLEETGLIMPVGEWALYSACAQRQQWYQQRNLPPYTSISVNLSVRQLLSGNIVHTVKKVLSVTGLAPQLLDLEITESMLMEDIKFAIQELGHLKKLGVSISMDDFGTGYSSLSYLKKLPIDTVKIDRSFIEDLPNDVDAASIVRAIIGLAHSLGLNVIAEGVENERALAFLKSLGCDYCQGYLFSPPLVADELLIKFNKLKHQAFIESSLSTFHHYHPTFLQHS</sequence>
<dbReference type="PROSITE" id="PS50883">
    <property type="entry name" value="EAL"/>
    <property type="match status" value="1"/>
</dbReference>
<dbReference type="Gene3D" id="3.30.450.20">
    <property type="entry name" value="PAS domain"/>
    <property type="match status" value="1"/>
</dbReference>
<dbReference type="InterPro" id="IPR000160">
    <property type="entry name" value="GGDEF_dom"/>
</dbReference>
<dbReference type="SMART" id="SM00267">
    <property type="entry name" value="GGDEF"/>
    <property type="match status" value="1"/>
</dbReference>
<evidence type="ECO:0000256" key="1">
    <source>
        <dbReference type="ARBA" id="ARBA00001946"/>
    </source>
</evidence>